<evidence type="ECO:0000259" key="3">
    <source>
        <dbReference type="Pfam" id="PF07508"/>
    </source>
</evidence>
<proteinExistence type="predicted"/>
<evidence type="ECO:0000256" key="1">
    <source>
        <dbReference type="ARBA" id="ARBA00023125"/>
    </source>
</evidence>
<reference evidence="5" key="1">
    <citation type="submission" date="2016-11" db="EMBL/GenBank/DDBJ databases">
        <authorList>
            <person name="Jaros S."/>
            <person name="Januszkiewicz K."/>
            <person name="Wedrychowicz H."/>
        </authorList>
    </citation>
    <scope>NUCLEOTIDE SEQUENCE [LARGE SCALE GENOMIC DNA]</scope>
    <source>
        <strain evidence="5">CGMCC 4.3555</strain>
    </source>
</reference>
<evidence type="ECO:0000313" key="5">
    <source>
        <dbReference type="Proteomes" id="UP000184388"/>
    </source>
</evidence>
<dbReference type="EMBL" id="FRBK01000011">
    <property type="protein sequence ID" value="SHM51663.1"/>
    <property type="molecule type" value="Genomic_DNA"/>
</dbReference>
<feature type="domain" description="Recombinase" evidence="3">
    <location>
        <begin position="15"/>
        <end position="100"/>
    </location>
</feature>
<dbReference type="AlphaFoldDB" id="A0A9X8QVW1"/>
<dbReference type="InterPro" id="IPR050639">
    <property type="entry name" value="SSR_resolvase"/>
</dbReference>
<name>A0A9X8QVW1_9ACTN</name>
<dbReference type="Gene3D" id="3.90.1750.20">
    <property type="entry name" value="Putative Large Serine Recombinase, Chain B, Domain 2"/>
    <property type="match status" value="1"/>
</dbReference>
<gene>
    <name evidence="4" type="ORF">SAMN05216268_111272</name>
</gene>
<dbReference type="InterPro" id="IPR038109">
    <property type="entry name" value="DNA_bind_recomb_sf"/>
</dbReference>
<accession>A0A9X8QVW1</accession>
<dbReference type="RefSeq" id="WP_167390786.1">
    <property type="nucleotide sequence ID" value="NZ_FRBK01000011.1"/>
</dbReference>
<sequence length="303" mass="33968">MGRLSGYVRTGVTHPEEAPLLREAVTLLFDGKTEAEATRWLASRGMLTPRGNTFRREVLHRLLANPRLAGLDESGKPIEGWDERVLEPDVFHRLQKLFEERSEKRGKSRDAHHYLVTGGCALCDECAHSMVGSRAHAEAPPSYKCDDCGKTRINADRLEDFVVEHVLAELLKPGARQRLEKLECDIEAEVARLKEHIEGAAERDASIGDLYGRGLIVKAAFLAAQKASKEDVRVSKLRLKQLEQMTDLPIGDVHDLVAWWRTASHAAKKGLVLLEVEHVRVGRAQGSQDPEKRVLIDWRQPTS</sequence>
<dbReference type="GO" id="GO:0003677">
    <property type="term" value="F:DNA binding"/>
    <property type="evidence" value="ECO:0007669"/>
    <property type="project" value="UniProtKB-KW"/>
</dbReference>
<dbReference type="PANTHER" id="PTHR30461:SF2">
    <property type="entry name" value="SERINE RECOMBINASE PINE-RELATED"/>
    <property type="match status" value="1"/>
</dbReference>
<dbReference type="InterPro" id="IPR011109">
    <property type="entry name" value="DNA_bind_recombinase_dom"/>
</dbReference>
<evidence type="ECO:0000313" key="4">
    <source>
        <dbReference type="EMBL" id="SHM51663.1"/>
    </source>
</evidence>
<keyword evidence="2" id="KW-0233">DNA recombination</keyword>
<evidence type="ECO:0000256" key="2">
    <source>
        <dbReference type="ARBA" id="ARBA00023172"/>
    </source>
</evidence>
<comment type="caution">
    <text evidence="4">The sequence shown here is derived from an EMBL/GenBank/DDBJ whole genome shotgun (WGS) entry which is preliminary data.</text>
</comment>
<dbReference type="Pfam" id="PF07508">
    <property type="entry name" value="Recombinase"/>
    <property type="match status" value="1"/>
</dbReference>
<keyword evidence="1" id="KW-0238">DNA-binding</keyword>
<dbReference type="Proteomes" id="UP000184388">
    <property type="component" value="Unassembled WGS sequence"/>
</dbReference>
<protein>
    <submittedName>
        <fullName evidence="4">Recombinase</fullName>
    </submittedName>
</protein>
<dbReference type="PANTHER" id="PTHR30461">
    <property type="entry name" value="DNA-INVERTASE FROM LAMBDOID PROPHAGE"/>
    <property type="match status" value="1"/>
</dbReference>
<organism evidence="4 5">
    <name type="scientific">Streptomyces yunnanensis</name>
    <dbReference type="NCBI Taxonomy" id="156453"/>
    <lineage>
        <taxon>Bacteria</taxon>
        <taxon>Bacillati</taxon>
        <taxon>Actinomycetota</taxon>
        <taxon>Actinomycetes</taxon>
        <taxon>Kitasatosporales</taxon>
        <taxon>Streptomycetaceae</taxon>
        <taxon>Streptomyces</taxon>
    </lineage>
</organism>
<dbReference type="GO" id="GO:0000150">
    <property type="term" value="F:DNA strand exchange activity"/>
    <property type="evidence" value="ECO:0007669"/>
    <property type="project" value="InterPro"/>
</dbReference>